<evidence type="ECO:0000259" key="1">
    <source>
        <dbReference type="Pfam" id="PF01978"/>
    </source>
</evidence>
<sequence length="146" mass="15764">MPRINRSISLQFIVRSLAHAPDNESYGEKIAREAGITSSSVYRALESLIERGFARRTRQEPGAHGTPRRYVQLTIAGLDLARKWNVLSLEAAAAQRLRAIAESLGHEPGSDLHRAADQLVDSSWAVPPFDSAAVVAAVLGPAGPDQ</sequence>
<evidence type="ECO:0000313" key="2">
    <source>
        <dbReference type="EMBL" id="OXM56420.1"/>
    </source>
</evidence>
<proteinExistence type="predicted"/>
<reference evidence="2 3" key="1">
    <citation type="submission" date="2017-07" db="EMBL/GenBank/DDBJ databases">
        <title>Amycolatopsis thailandensis Genome sequencing and assembly.</title>
        <authorList>
            <person name="Kaur N."/>
            <person name="Mayilraj S."/>
        </authorList>
    </citation>
    <scope>NUCLEOTIDE SEQUENCE [LARGE SCALE GENOMIC DNA]</scope>
    <source>
        <strain evidence="2 3">JCM 16380</strain>
    </source>
</reference>
<comment type="caution">
    <text evidence="2">The sequence shown here is derived from an EMBL/GenBank/DDBJ whole genome shotgun (WGS) entry which is preliminary data.</text>
</comment>
<dbReference type="Pfam" id="PF01978">
    <property type="entry name" value="TrmB"/>
    <property type="match status" value="1"/>
</dbReference>
<dbReference type="RefSeq" id="WP_093934180.1">
    <property type="nucleotide sequence ID" value="NZ_NMQT01000043.1"/>
</dbReference>
<dbReference type="InterPro" id="IPR002831">
    <property type="entry name" value="Tscrpt_reg_TrmB_N"/>
</dbReference>
<accession>A0A229SC42</accession>
<organism evidence="2 3">
    <name type="scientific">Amycolatopsis thailandensis</name>
    <dbReference type="NCBI Taxonomy" id="589330"/>
    <lineage>
        <taxon>Bacteria</taxon>
        <taxon>Bacillati</taxon>
        <taxon>Actinomycetota</taxon>
        <taxon>Actinomycetes</taxon>
        <taxon>Pseudonocardiales</taxon>
        <taxon>Pseudonocardiaceae</taxon>
        <taxon>Amycolatopsis</taxon>
    </lineage>
</organism>
<dbReference type="Gene3D" id="1.10.10.10">
    <property type="entry name" value="Winged helix-like DNA-binding domain superfamily/Winged helix DNA-binding domain"/>
    <property type="match status" value="1"/>
</dbReference>
<dbReference type="InterPro" id="IPR036388">
    <property type="entry name" value="WH-like_DNA-bd_sf"/>
</dbReference>
<dbReference type="EMBL" id="NMQT01000043">
    <property type="protein sequence ID" value="OXM56420.1"/>
    <property type="molecule type" value="Genomic_DNA"/>
</dbReference>
<dbReference type="OrthoDB" id="122286at2"/>
<protein>
    <recommendedName>
        <fullName evidence="1">Transcription regulator TrmB N-terminal domain-containing protein</fullName>
    </recommendedName>
</protein>
<dbReference type="SUPFAM" id="SSF46785">
    <property type="entry name" value="Winged helix' DNA-binding domain"/>
    <property type="match status" value="1"/>
</dbReference>
<gene>
    <name evidence="2" type="ORF">CFP71_13405</name>
</gene>
<keyword evidence="3" id="KW-1185">Reference proteome</keyword>
<feature type="domain" description="Transcription regulator TrmB N-terminal" evidence="1">
    <location>
        <begin position="27"/>
        <end position="71"/>
    </location>
</feature>
<dbReference type="AlphaFoldDB" id="A0A229SC42"/>
<evidence type="ECO:0000313" key="3">
    <source>
        <dbReference type="Proteomes" id="UP000215223"/>
    </source>
</evidence>
<dbReference type="Proteomes" id="UP000215223">
    <property type="component" value="Unassembled WGS sequence"/>
</dbReference>
<name>A0A229SC42_9PSEU</name>
<dbReference type="InterPro" id="IPR036390">
    <property type="entry name" value="WH_DNA-bd_sf"/>
</dbReference>